<dbReference type="GO" id="GO:0050613">
    <property type="term" value="F:Delta14-sterol reductase activity"/>
    <property type="evidence" value="ECO:0007669"/>
    <property type="project" value="UniProtKB-EC"/>
</dbReference>
<comment type="similarity">
    <text evidence="2">Belongs to the ERG4/ERG24 family.</text>
</comment>
<reference evidence="22" key="2">
    <citation type="submission" date="2023-02" db="EMBL/GenBank/DDBJ databases">
        <authorList>
            <consortium name="DOE Joint Genome Institute"/>
            <person name="Mondo S.J."/>
            <person name="Chang Y."/>
            <person name="Wang Y."/>
            <person name="Ahrendt S."/>
            <person name="Andreopoulos W."/>
            <person name="Barry K."/>
            <person name="Beard J."/>
            <person name="Benny G.L."/>
            <person name="Blankenship S."/>
            <person name="Bonito G."/>
            <person name="Cuomo C."/>
            <person name="Desiro A."/>
            <person name="Gervers K.A."/>
            <person name="Hundley H."/>
            <person name="Kuo A."/>
            <person name="LaButti K."/>
            <person name="Lang B.F."/>
            <person name="Lipzen A."/>
            <person name="O'Donnell K."/>
            <person name="Pangilinan J."/>
            <person name="Reynolds N."/>
            <person name="Sandor L."/>
            <person name="Smith M.W."/>
            <person name="Tsang A."/>
            <person name="Grigoriev I.V."/>
            <person name="Stajich J.E."/>
            <person name="Spatafora J.W."/>
        </authorList>
    </citation>
    <scope>NUCLEOTIDE SEQUENCE</scope>
    <source>
        <strain evidence="22">RSA 2281</strain>
    </source>
</reference>
<evidence type="ECO:0000256" key="11">
    <source>
        <dbReference type="ARBA" id="ARBA00023098"/>
    </source>
</evidence>
<comment type="pathway">
    <text evidence="16">Steroid biosynthesis; zymosterol biosynthesis; zymosterol from lanosterol: step 2/6.</text>
</comment>
<keyword evidence="6" id="KW-0521">NADP</keyword>
<feature type="transmembrane region" description="Helical" evidence="21">
    <location>
        <begin position="314"/>
        <end position="332"/>
    </location>
</feature>
<dbReference type="Pfam" id="PF01222">
    <property type="entry name" value="ERG4_ERG24"/>
    <property type="match status" value="1"/>
</dbReference>
<dbReference type="EC" id="1.3.1.70" evidence="3"/>
<name>A0AAD5PHL8_9FUNG</name>
<feature type="transmembrane region" description="Helical" evidence="21">
    <location>
        <begin position="189"/>
        <end position="209"/>
    </location>
</feature>
<dbReference type="AlphaFoldDB" id="A0AAD5PHL8"/>
<accession>A0AAD5PHL8</accession>
<dbReference type="PANTHER" id="PTHR21257:SF52">
    <property type="entry name" value="DELTA(14)-STEROL REDUCTASE TM7SF2"/>
    <property type="match status" value="1"/>
</dbReference>
<evidence type="ECO:0000256" key="15">
    <source>
        <dbReference type="ARBA" id="ARBA00052254"/>
    </source>
</evidence>
<keyword evidence="14" id="KW-0753">Steroid metabolism</keyword>
<evidence type="ECO:0000256" key="2">
    <source>
        <dbReference type="ARBA" id="ARBA00005402"/>
    </source>
</evidence>
<dbReference type="PROSITE" id="PS01017">
    <property type="entry name" value="STEROL_REDUCT_1"/>
    <property type="match status" value="1"/>
</dbReference>
<keyword evidence="8 21" id="KW-1133">Transmembrane helix</keyword>
<evidence type="ECO:0000256" key="17">
    <source>
        <dbReference type="ARBA" id="ARBA00074394"/>
    </source>
</evidence>
<protein>
    <recommendedName>
        <fullName evidence="17">Delta(14)-sterol reductase ERG24</fullName>
        <ecNumber evidence="3">1.3.1.70</ecNumber>
    </recommendedName>
    <alternativeName>
        <fullName evidence="19">C-14 sterol reductase ERG24</fullName>
    </alternativeName>
    <alternativeName>
        <fullName evidence="18">Sterol C14-reductase ERG24</fullName>
    </alternativeName>
</protein>
<evidence type="ECO:0000256" key="20">
    <source>
        <dbReference type="SAM" id="MobiDB-lite"/>
    </source>
</evidence>
<evidence type="ECO:0000313" key="22">
    <source>
        <dbReference type="EMBL" id="KAI9274419.1"/>
    </source>
</evidence>
<feature type="transmembrane region" description="Helical" evidence="21">
    <location>
        <begin position="157"/>
        <end position="177"/>
    </location>
</feature>
<keyword evidence="11" id="KW-0443">Lipid metabolism</keyword>
<feature type="transmembrane region" description="Helical" evidence="21">
    <location>
        <begin position="275"/>
        <end position="294"/>
    </location>
</feature>
<evidence type="ECO:0000313" key="23">
    <source>
        <dbReference type="Proteomes" id="UP001209540"/>
    </source>
</evidence>
<keyword evidence="4" id="KW-0444">Lipid biosynthesis</keyword>
<feature type="transmembrane region" description="Helical" evidence="21">
    <location>
        <begin position="414"/>
        <end position="443"/>
    </location>
</feature>
<evidence type="ECO:0000256" key="3">
    <source>
        <dbReference type="ARBA" id="ARBA00012413"/>
    </source>
</evidence>
<sequence>MGKQKKVPVSQNESITRGQSKSIKKTSGSTSEKSTIKNQQPLDWAKLNPKTEHYEFLGPIGAFTMVIFLPILVITFAFGCDNTGYNPIHRLYAFTSDIVEGKFSWEMFVSLVTSWKPWSIVWVIGFLAQIITYSIALPGEMVQGTKLRDGTRLTYKLNALQAAQTAFMISMISHRSQGLATPIWVYDNFGHLAVATVIIAYVVSIAVYIKSFIGGPRLLALGGNTGNILYDFMIGRELNPRIGNFDLKFIIELRPGLLGWLVVDVCMMLKQYASLGRVTNSMGLVVAFHAIYILDALYNEVSILTTMDITTDGFGFMLAFGNLCWVPMMYSLQTRYLADFPLDLNVLHVIVVVSLEVLGYYIFRSANSQKDTFRTNPNDDSVKDLKYIQTKTGSRLITSGWWGKARHINYLGDWIMSVAWCLPCGFDSVIPYFYCIYFAILLIHRERRDDDKCRKKYGEDWEKYCSIVKYRIIPYVY</sequence>
<proteinExistence type="inferred from homology"/>
<feature type="transmembrane region" description="Helical" evidence="21">
    <location>
        <begin position="344"/>
        <end position="363"/>
    </location>
</feature>
<keyword evidence="9" id="KW-0560">Oxidoreductase</keyword>
<comment type="caution">
    <text evidence="22">The sequence shown here is derived from an EMBL/GenBank/DDBJ whole genome shotgun (WGS) entry which is preliminary data.</text>
</comment>
<organism evidence="22 23">
    <name type="scientific">Phascolomyces articulosus</name>
    <dbReference type="NCBI Taxonomy" id="60185"/>
    <lineage>
        <taxon>Eukaryota</taxon>
        <taxon>Fungi</taxon>
        <taxon>Fungi incertae sedis</taxon>
        <taxon>Mucoromycota</taxon>
        <taxon>Mucoromycotina</taxon>
        <taxon>Mucoromycetes</taxon>
        <taxon>Mucorales</taxon>
        <taxon>Lichtheimiaceae</taxon>
        <taxon>Phascolomyces</taxon>
    </lineage>
</organism>
<comment type="catalytic activity">
    <reaction evidence="15">
        <text>4,4-dimethyl-5alpha-cholesta-8,24-dien-3beta-ol + NADP(+) = 4,4-dimethyl-5alpha-cholesta-8,14,24-trien-3beta-ol + NADPH + H(+)</text>
        <dbReference type="Rhea" id="RHEA:18561"/>
        <dbReference type="ChEBI" id="CHEBI:15378"/>
        <dbReference type="ChEBI" id="CHEBI:17813"/>
        <dbReference type="ChEBI" id="CHEBI:18364"/>
        <dbReference type="ChEBI" id="CHEBI:57783"/>
        <dbReference type="ChEBI" id="CHEBI:58349"/>
        <dbReference type="EC" id="1.3.1.70"/>
    </reaction>
    <physiologicalReaction direction="right-to-left" evidence="15">
        <dbReference type="Rhea" id="RHEA:18563"/>
    </physiologicalReaction>
</comment>
<dbReference type="FunFam" id="1.20.120.1630:FF:000009">
    <property type="entry name" value="C-14 sterol reductase"/>
    <property type="match status" value="1"/>
</dbReference>
<comment type="subcellular location">
    <subcellularLocation>
        <location evidence="1">Membrane</location>
        <topology evidence="1">Multi-pass membrane protein</topology>
    </subcellularLocation>
</comment>
<evidence type="ECO:0000256" key="12">
    <source>
        <dbReference type="ARBA" id="ARBA00023136"/>
    </source>
</evidence>
<keyword evidence="13" id="KW-1207">Sterol metabolism</keyword>
<evidence type="ECO:0000256" key="8">
    <source>
        <dbReference type="ARBA" id="ARBA00022989"/>
    </source>
</evidence>
<dbReference type="Gene3D" id="1.20.120.1630">
    <property type="match status" value="1"/>
</dbReference>
<evidence type="ECO:0000256" key="9">
    <source>
        <dbReference type="ARBA" id="ARBA00023002"/>
    </source>
</evidence>
<dbReference type="EMBL" id="JAIXMP010000004">
    <property type="protein sequence ID" value="KAI9274419.1"/>
    <property type="molecule type" value="Genomic_DNA"/>
</dbReference>
<evidence type="ECO:0000256" key="7">
    <source>
        <dbReference type="ARBA" id="ARBA00022955"/>
    </source>
</evidence>
<keyword evidence="10" id="KW-0756">Sterol biosynthesis</keyword>
<evidence type="ECO:0000256" key="19">
    <source>
        <dbReference type="ARBA" id="ARBA00083315"/>
    </source>
</evidence>
<feature type="compositionally biased region" description="Polar residues" evidence="20">
    <location>
        <begin position="9"/>
        <end position="19"/>
    </location>
</feature>
<dbReference type="InterPro" id="IPR018083">
    <property type="entry name" value="Sterol_reductase_CS"/>
</dbReference>
<evidence type="ECO:0000256" key="16">
    <source>
        <dbReference type="ARBA" id="ARBA00060638"/>
    </source>
</evidence>
<dbReference type="GO" id="GO:0005789">
    <property type="term" value="C:endoplasmic reticulum membrane"/>
    <property type="evidence" value="ECO:0007669"/>
    <property type="project" value="TreeGrafter"/>
</dbReference>
<evidence type="ECO:0000256" key="1">
    <source>
        <dbReference type="ARBA" id="ARBA00004141"/>
    </source>
</evidence>
<feature type="transmembrane region" description="Helical" evidence="21">
    <location>
        <begin position="117"/>
        <end position="136"/>
    </location>
</feature>
<keyword evidence="5 21" id="KW-0812">Transmembrane</keyword>
<gene>
    <name evidence="22" type="ORF">BDA99DRAFT_497429</name>
</gene>
<evidence type="ECO:0000256" key="4">
    <source>
        <dbReference type="ARBA" id="ARBA00022516"/>
    </source>
</evidence>
<keyword evidence="23" id="KW-1185">Reference proteome</keyword>
<evidence type="ECO:0000256" key="18">
    <source>
        <dbReference type="ARBA" id="ARBA00077841"/>
    </source>
</evidence>
<dbReference type="PANTHER" id="PTHR21257">
    <property type="entry name" value="DELTA(14)-STEROL REDUCTASE"/>
    <property type="match status" value="1"/>
</dbReference>
<reference evidence="22" key="1">
    <citation type="journal article" date="2022" name="IScience">
        <title>Evolution of zygomycete secretomes and the origins of terrestrial fungal ecologies.</title>
        <authorList>
            <person name="Chang Y."/>
            <person name="Wang Y."/>
            <person name="Mondo S."/>
            <person name="Ahrendt S."/>
            <person name="Andreopoulos W."/>
            <person name="Barry K."/>
            <person name="Beard J."/>
            <person name="Benny G.L."/>
            <person name="Blankenship S."/>
            <person name="Bonito G."/>
            <person name="Cuomo C."/>
            <person name="Desiro A."/>
            <person name="Gervers K.A."/>
            <person name="Hundley H."/>
            <person name="Kuo A."/>
            <person name="LaButti K."/>
            <person name="Lang B.F."/>
            <person name="Lipzen A."/>
            <person name="O'Donnell K."/>
            <person name="Pangilinan J."/>
            <person name="Reynolds N."/>
            <person name="Sandor L."/>
            <person name="Smith M.E."/>
            <person name="Tsang A."/>
            <person name="Grigoriev I.V."/>
            <person name="Stajich J.E."/>
            <person name="Spatafora J.W."/>
        </authorList>
    </citation>
    <scope>NUCLEOTIDE SEQUENCE</scope>
    <source>
        <strain evidence="22">RSA 2281</strain>
    </source>
</reference>
<feature type="compositionally biased region" description="Low complexity" evidence="20">
    <location>
        <begin position="25"/>
        <end position="37"/>
    </location>
</feature>
<keyword evidence="12 21" id="KW-0472">Membrane</keyword>
<dbReference type="GO" id="GO:0006696">
    <property type="term" value="P:ergosterol biosynthetic process"/>
    <property type="evidence" value="ECO:0007669"/>
    <property type="project" value="TreeGrafter"/>
</dbReference>
<keyword evidence="7" id="KW-0752">Steroid biosynthesis</keyword>
<dbReference type="Proteomes" id="UP001209540">
    <property type="component" value="Unassembled WGS sequence"/>
</dbReference>
<evidence type="ECO:0000256" key="10">
    <source>
        <dbReference type="ARBA" id="ARBA00023011"/>
    </source>
</evidence>
<evidence type="ECO:0000256" key="21">
    <source>
        <dbReference type="SAM" id="Phobius"/>
    </source>
</evidence>
<evidence type="ECO:0000256" key="14">
    <source>
        <dbReference type="ARBA" id="ARBA00023221"/>
    </source>
</evidence>
<feature type="transmembrane region" description="Helical" evidence="21">
    <location>
        <begin position="56"/>
        <end position="78"/>
    </location>
</feature>
<evidence type="ECO:0000256" key="5">
    <source>
        <dbReference type="ARBA" id="ARBA00022692"/>
    </source>
</evidence>
<evidence type="ECO:0000256" key="6">
    <source>
        <dbReference type="ARBA" id="ARBA00022857"/>
    </source>
</evidence>
<evidence type="ECO:0000256" key="13">
    <source>
        <dbReference type="ARBA" id="ARBA00023166"/>
    </source>
</evidence>
<feature type="region of interest" description="Disordered" evidence="20">
    <location>
        <begin position="1"/>
        <end position="37"/>
    </location>
</feature>
<dbReference type="PROSITE" id="PS01018">
    <property type="entry name" value="STEROL_REDUCT_2"/>
    <property type="match status" value="1"/>
</dbReference>
<dbReference type="InterPro" id="IPR001171">
    <property type="entry name" value="ERG24_DHCR-like"/>
</dbReference>